<accession>A0ABT0XD60</accession>
<keyword evidence="2" id="KW-1185">Reference proteome</keyword>
<comment type="caution">
    <text evidence="1">The sequence shown here is derived from an EMBL/GenBank/DDBJ whole genome shotgun (WGS) entry which is preliminary data.</text>
</comment>
<dbReference type="RefSeq" id="WP_251419344.1">
    <property type="nucleotide sequence ID" value="NZ_JAMQGM010000064.1"/>
</dbReference>
<dbReference type="EMBL" id="JAMQGM010000064">
    <property type="protein sequence ID" value="MCM2580468.1"/>
    <property type="molecule type" value="Genomic_DNA"/>
</dbReference>
<protein>
    <submittedName>
        <fullName evidence="1">Uncharacterized protein</fullName>
    </submittedName>
</protein>
<organism evidence="1 2">
    <name type="scientific">Streptomyces meridianus</name>
    <dbReference type="NCBI Taxonomy" id="2938945"/>
    <lineage>
        <taxon>Bacteria</taxon>
        <taxon>Bacillati</taxon>
        <taxon>Actinomycetota</taxon>
        <taxon>Actinomycetes</taxon>
        <taxon>Kitasatosporales</taxon>
        <taxon>Streptomycetaceae</taxon>
        <taxon>Streptomyces</taxon>
    </lineage>
</organism>
<evidence type="ECO:0000313" key="1">
    <source>
        <dbReference type="EMBL" id="MCM2580468.1"/>
    </source>
</evidence>
<sequence>MQIEQVELDQGVPVMWQRFDKQLRVAWDPQQITSAQFEALRLGVLTKEAGR</sequence>
<dbReference type="Proteomes" id="UP001167160">
    <property type="component" value="Unassembled WGS sequence"/>
</dbReference>
<name>A0ABT0XD60_9ACTN</name>
<gene>
    <name evidence="1" type="ORF">M1E25_24550</name>
</gene>
<reference evidence="1" key="1">
    <citation type="journal article" date="2023" name="Int. J. Syst. Evol. Microbiol.">
        <title>Streptomyces meridianus sp. nov. isolated from brackish water of the Tagus estuary in Alcochete, Portugal.</title>
        <authorList>
            <person name="Santos J.D.N."/>
            <person name="Klimek D."/>
            <person name="Calusinska M."/>
            <person name="Lobo Da Cunha A."/>
            <person name="Catita J."/>
            <person name="Goncalves H."/>
            <person name="Gonzalez I."/>
            <person name="Reyes F."/>
            <person name="Lage O.M."/>
        </authorList>
    </citation>
    <scope>NUCLEOTIDE SEQUENCE</scope>
    <source>
        <strain evidence="1">MTZ3.1</strain>
    </source>
</reference>
<proteinExistence type="predicted"/>
<evidence type="ECO:0000313" key="2">
    <source>
        <dbReference type="Proteomes" id="UP001167160"/>
    </source>
</evidence>